<dbReference type="Pfam" id="PF01392">
    <property type="entry name" value="Fz"/>
    <property type="match status" value="1"/>
</dbReference>
<keyword evidence="3" id="KW-0732">Signal</keyword>
<sequence>MSIKTSGFLCLLLLQFCSIVDLSPIDNDGLRQTQVPNTIVNQPAPSILSTVQTNLLSSTNMQWIKTLKNVTENGGSTVILECQVQSSYPVSFNWYRYNNPLEKNRFTIDQSAFRSSIRLNNLKEAEAGFYTCEVSNGFQTLSSTGFVRVKNPVDMDNLDILDDSLPPIEFQPEIISPNDVSISKLKCELYSGQICRSVIGSQYVSLSTSNQKDIERNLIENLKYLTNNQFLSNECRQLLLPMVCSFTYPVCDNDRLNIRSICRRSCDYFQNHACANLFTYQQHSYSNLQILQNMPTCENLPPTSDDLSCIDFDQKLLNRQN</sequence>
<dbReference type="SUPFAM" id="SSF63501">
    <property type="entry name" value="Frizzled cysteine-rich domain"/>
    <property type="match status" value="1"/>
</dbReference>
<evidence type="ECO:0000313" key="7">
    <source>
        <dbReference type="Proteomes" id="UP000663828"/>
    </source>
</evidence>
<dbReference type="Pfam" id="PF07679">
    <property type="entry name" value="I-set"/>
    <property type="match status" value="1"/>
</dbReference>
<evidence type="ECO:0000256" key="2">
    <source>
        <dbReference type="PROSITE-ProRule" id="PRU00090"/>
    </source>
</evidence>
<dbReference type="SMART" id="SM00408">
    <property type="entry name" value="IGc2"/>
    <property type="match status" value="1"/>
</dbReference>
<dbReference type="Gene3D" id="1.10.2000.10">
    <property type="entry name" value="Frizzled cysteine-rich domain"/>
    <property type="match status" value="1"/>
</dbReference>
<reference evidence="6" key="1">
    <citation type="submission" date="2021-02" db="EMBL/GenBank/DDBJ databases">
        <authorList>
            <person name="Nowell W R."/>
        </authorList>
    </citation>
    <scope>NUCLEOTIDE SEQUENCE</scope>
</reference>
<keyword evidence="7" id="KW-1185">Reference proteome</keyword>
<accession>A0A815ZTI3</accession>
<evidence type="ECO:0000256" key="1">
    <source>
        <dbReference type="ARBA" id="ARBA00023157"/>
    </source>
</evidence>
<feature type="non-terminal residue" evidence="6">
    <location>
        <position position="1"/>
    </location>
</feature>
<feature type="domain" description="Ig-like" evidence="5">
    <location>
        <begin position="45"/>
        <end position="148"/>
    </location>
</feature>
<proteinExistence type="predicted"/>
<dbReference type="PROSITE" id="PS50835">
    <property type="entry name" value="IG_LIKE"/>
    <property type="match status" value="1"/>
</dbReference>
<feature type="signal peptide" evidence="3">
    <location>
        <begin position="1"/>
        <end position="22"/>
    </location>
</feature>
<dbReference type="InterPro" id="IPR036790">
    <property type="entry name" value="Frizzled_dom_sf"/>
</dbReference>
<dbReference type="InterPro" id="IPR013098">
    <property type="entry name" value="Ig_I-set"/>
</dbReference>
<feature type="chain" id="PRO_5032633455" description="Ig-like domain-containing protein" evidence="3">
    <location>
        <begin position="23"/>
        <end position="321"/>
    </location>
</feature>
<dbReference type="SMART" id="SM00409">
    <property type="entry name" value="IG"/>
    <property type="match status" value="1"/>
</dbReference>
<dbReference type="AlphaFoldDB" id="A0A815ZTI3"/>
<dbReference type="InterPro" id="IPR003598">
    <property type="entry name" value="Ig_sub2"/>
</dbReference>
<organism evidence="6 7">
    <name type="scientific">Adineta ricciae</name>
    <name type="common">Rotifer</name>
    <dbReference type="NCBI Taxonomy" id="249248"/>
    <lineage>
        <taxon>Eukaryota</taxon>
        <taxon>Metazoa</taxon>
        <taxon>Spiralia</taxon>
        <taxon>Gnathifera</taxon>
        <taxon>Rotifera</taxon>
        <taxon>Eurotatoria</taxon>
        <taxon>Bdelloidea</taxon>
        <taxon>Adinetida</taxon>
        <taxon>Adinetidae</taxon>
        <taxon>Adineta</taxon>
    </lineage>
</organism>
<name>A0A815ZTI3_ADIRI</name>
<dbReference type="InterPro" id="IPR007110">
    <property type="entry name" value="Ig-like_dom"/>
</dbReference>
<evidence type="ECO:0000313" key="6">
    <source>
        <dbReference type="EMBL" id="CAF1587446.1"/>
    </source>
</evidence>
<dbReference type="InterPro" id="IPR036179">
    <property type="entry name" value="Ig-like_dom_sf"/>
</dbReference>
<dbReference type="SUPFAM" id="SSF48726">
    <property type="entry name" value="Immunoglobulin"/>
    <property type="match status" value="1"/>
</dbReference>
<evidence type="ECO:0000256" key="3">
    <source>
        <dbReference type="SAM" id="SignalP"/>
    </source>
</evidence>
<dbReference type="EMBL" id="CAJNOR010006158">
    <property type="protein sequence ID" value="CAF1587446.1"/>
    <property type="molecule type" value="Genomic_DNA"/>
</dbReference>
<comment type="caution">
    <text evidence="2">Lacks conserved residue(s) required for the propagation of feature annotation.</text>
</comment>
<evidence type="ECO:0000259" key="4">
    <source>
        <dbReference type="PROSITE" id="PS50038"/>
    </source>
</evidence>
<dbReference type="Gene3D" id="2.60.40.10">
    <property type="entry name" value="Immunoglobulins"/>
    <property type="match status" value="1"/>
</dbReference>
<dbReference type="InterPro" id="IPR003599">
    <property type="entry name" value="Ig_sub"/>
</dbReference>
<gene>
    <name evidence="6" type="ORF">XAT740_LOCUS46186</name>
</gene>
<comment type="caution">
    <text evidence="6">The sequence shown here is derived from an EMBL/GenBank/DDBJ whole genome shotgun (WGS) entry which is preliminary data.</text>
</comment>
<evidence type="ECO:0000259" key="5">
    <source>
        <dbReference type="PROSITE" id="PS50835"/>
    </source>
</evidence>
<keyword evidence="1" id="KW-1015">Disulfide bond</keyword>
<protein>
    <recommendedName>
        <fullName evidence="8">Ig-like domain-containing protein</fullName>
    </recommendedName>
</protein>
<dbReference type="InterPro" id="IPR020067">
    <property type="entry name" value="Frizzled_dom"/>
</dbReference>
<dbReference type="Proteomes" id="UP000663828">
    <property type="component" value="Unassembled WGS sequence"/>
</dbReference>
<dbReference type="PROSITE" id="PS50038">
    <property type="entry name" value="FZ"/>
    <property type="match status" value="1"/>
</dbReference>
<evidence type="ECO:0008006" key="8">
    <source>
        <dbReference type="Google" id="ProtNLM"/>
    </source>
</evidence>
<feature type="domain" description="FZ" evidence="4">
    <location>
        <begin position="182"/>
        <end position="312"/>
    </location>
</feature>
<dbReference type="InterPro" id="IPR013783">
    <property type="entry name" value="Ig-like_fold"/>
</dbReference>